<evidence type="ECO:0000313" key="2">
    <source>
        <dbReference type="EMBL" id="NEZ61040.1"/>
    </source>
</evidence>
<sequence>MEDNNSLQTRDSKTTYDQSARPPAKQPDFDLPARQPSRVPSRGGRSLQKLSSTTFLVEAGVLLHDYLTDEDRENATQLTAQEQETRTPYYQQKQEAAESRIRNADYDGRERPSDRKIEARVNARRESIIREETAALISKAADESENHALWVKNIQLAQVVAKQVENDKFVVEVAGDRYLYEMGRRTAGKDLRSMDPLYHPEEMLRIEQDTIRSMYVLGFEPSEIRESMKDLSPQARILSEGSWFSRNDQQFYVDEITQDFDNFHIRQSLNEDRAKLEQWRIDHYVPLNDRRTPQEYLLAEARQTASLAEKLPEAELNSQREFQRLLIKEIDNNNLDILREDFTIRDEYTLSRSIGRTMYAAGFNEREVTDAATDKFPPIAAWNEGNKQQWADSLAEDLTSERTQTWRQMVDSYRAQYNIPSSIRRMDRLDAYVDTQRQRLAAPEHDDHSSQSTEPILDEGLYDDY</sequence>
<protein>
    <submittedName>
        <fullName evidence="2">Uncharacterized protein</fullName>
    </submittedName>
</protein>
<feature type="compositionally biased region" description="Acidic residues" evidence="1">
    <location>
        <begin position="456"/>
        <end position="465"/>
    </location>
</feature>
<reference evidence="2 3" key="1">
    <citation type="journal article" date="2020" name="Microb. Ecol.">
        <title>Ecogenomics of the Marine Benthic Filamentous Cyanobacterium Adonisia.</title>
        <authorList>
            <person name="Walter J.M."/>
            <person name="Coutinho F.H."/>
            <person name="Leomil L."/>
            <person name="Hargreaves P.I."/>
            <person name="Campeao M.E."/>
            <person name="Vieira V.V."/>
            <person name="Silva B.S."/>
            <person name="Fistarol G.O."/>
            <person name="Salomon P.S."/>
            <person name="Sawabe T."/>
            <person name="Mino S."/>
            <person name="Hosokawa M."/>
            <person name="Miyashita H."/>
            <person name="Maruyama F."/>
            <person name="van Verk M.C."/>
            <person name="Dutilh B.E."/>
            <person name="Thompson C.C."/>
            <person name="Thompson F.L."/>
        </authorList>
    </citation>
    <scope>NUCLEOTIDE SEQUENCE [LARGE SCALE GENOMIC DNA]</scope>
    <source>
        <strain evidence="2 3">CCMR0081</strain>
    </source>
</reference>
<gene>
    <name evidence="2" type="ORF">DXZ20_36480</name>
</gene>
<keyword evidence="3" id="KW-1185">Reference proteome</keyword>
<feature type="region of interest" description="Disordered" evidence="1">
    <location>
        <begin position="78"/>
        <end position="101"/>
    </location>
</feature>
<feature type="compositionally biased region" description="Polar residues" evidence="1">
    <location>
        <begin position="78"/>
        <end position="94"/>
    </location>
</feature>
<evidence type="ECO:0000256" key="1">
    <source>
        <dbReference type="SAM" id="MobiDB-lite"/>
    </source>
</evidence>
<feature type="region of interest" description="Disordered" evidence="1">
    <location>
        <begin position="1"/>
        <end position="47"/>
    </location>
</feature>
<accession>A0A6M0RYP4</accession>
<dbReference type="RefSeq" id="WP_163703294.1">
    <property type="nucleotide sequence ID" value="NZ_QXHD01000004.1"/>
</dbReference>
<name>A0A6M0RYP4_9CYAN</name>
<dbReference type="EMBL" id="QXHD01000004">
    <property type="protein sequence ID" value="NEZ61040.1"/>
    <property type="molecule type" value="Genomic_DNA"/>
</dbReference>
<organism evidence="2 3">
    <name type="scientific">Adonisia turfae CCMR0081</name>
    <dbReference type="NCBI Taxonomy" id="2292702"/>
    <lineage>
        <taxon>Bacteria</taxon>
        <taxon>Bacillati</taxon>
        <taxon>Cyanobacteriota</taxon>
        <taxon>Adonisia</taxon>
        <taxon>Adonisia turfae</taxon>
    </lineage>
</organism>
<feature type="region of interest" description="Disordered" evidence="1">
    <location>
        <begin position="440"/>
        <end position="465"/>
    </location>
</feature>
<evidence type="ECO:0000313" key="3">
    <source>
        <dbReference type="Proteomes" id="UP000481033"/>
    </source>
</evidence>
<dbReference type="AlphaFoldDB" id="A0A6M0RYP4"/>
<proteinExistence type="predicted"/>
<dbReference type="Proteomes" id="UP000481033">
    <property type="component" value="Unassembled WGS sequence"/>
</dbReference>
<comment type="caution">
    <text evidence="2">The sequence shown here is derived from an EMBL/GenBank/DDBJ whole genome shotgun (WGS) entry which is preliminary data.</text>
</comment>